<sequence>MVHLVQATPRQDYHLIQEKDETDLYLRIANRNRVNDSDIEDADEEEDYQDDNDDGRGGLTLHLLKGRNITLGLIRHDTAKAESSPPP</sequence>
<dbReference type="Proteomes" id="UP001341840">
    <property type="component" value="Unassembled WGS sequence"/>
</dbReference>
<keyword evidence="3" id="KW-1185">Reference proteome</keyword>
<name>A0ABU6YNC6_9FABA</name>
<protein>
    <submittedName>
        <fullName evidence="2">Uncharacterized protein</fullName>
    </submittedName>
</protein>
<evidence type="ECO:0000313" key="3">
    <source>
        <dbReference type="Proteomes" id="UP001341840"/>
    </source>
</evidence>
<reference evidence="2 3" key="1">
    <citation type="journal article" date="2023" name="Plants (Basel)">
        <title>Bridging the Gap: Combining Genomics and Transcriptomics Approaches to Understand Stylosanthes scabra, an Orphan Legume from the Brazilian Caatinga.</title>
        <authorList>
            <person name="Ferreira-Neto J.R.C."/>
            <person name="da Silva M.D."/>
            <person name="Binneck E."/>
            <person name="de Melo N.F."/>
            <person name="da Silva R.H."/>
            <person name="de Melo A.L.T.M."/>
            <person name="Pandolfi V."/>
            <person name="Bustamante F.O."/>
            <person name="Brasileiro-Vidal A.C."/>
            <person name="Benko-Iseppon A.M."/>
        </authorList>
    </citation>
    <scope>NUCLEOTIDE SEQUENCE [LARGE SCALE GENOMIC DNA]</scope>
    <source>
        <tissue evidence="2">Leaves</tissue>
    </source>
</reference>
<organism evidence="2 3">
    <name type="scientific">Stylosanthes scabra</name>
    <dbReference type="NCBI Taxonomy" id="79078"/>
    <lineage>
        <taxon>Eukaryota</taxon>
        <taxon>Viridiplantae</taxon>
        <taxon>Streptophyta</taxon>
        <taxon>Embryophyta</taxon>
        <taxon>Tracheophyta</taxon>
        <taxon>Spermatophyta</taxon>
        <taxon>Magnoliopsida</taxon>
        <taxon>eudicotyledons</taxon>
        <taxon>Gunneridae</taxon>
        <taxon>Pentapetalae</taxon>
        <taxon>rosids</taxon>
        <taxon>fabids</taxon>
        <taxon>Fabales</taxon>
        <taxon>Fabaceae</taxon>
        <taxon>Papilionoideae</taxon>
        <taxon>50 kb inversion clade</taxon>
        <taxon>dalbergioids sensu lato</taxon>
        <taxon>Dalbergieae</taxon>
        <taxon>Pterocarpus clade</taxon>
        <taxon>Stylosanthes</taxon>
    </lineage>
</organism>
<feature type="compositionally biased region" description="Acidic residues" evidence="1">
    <location>
        <begin position="37"/>
        <end position="53"/>
    </location>
</feature>
<proteinExistence type="predicted"/>
<comment type="caution">
    <text evidence="2">The sequence shown here is derived from an EMBL/GenBank/DDBJ whole genome shotgun (WGS) entry which is preliminary data.</text>
</comment>
<evidence type="ECO:0000256" key="1">
    <source>
        <dbReference type="SAM" id="MobiDB-lite"/>
    </source>
</evidence>
<feature type="region of interest" description="Disordered" evidence="1">
    <location>
        <begin position="32"/>
        <end position="55"/>
    </location>
</feature>
<dbReference type="EMBL" id="JASCZI010242356">
    <property type="protein sequence ID" value="MED6210779.1"/>
    <property type="molecule type" value="Genomic_DNA"/>
</dbReference>
<evidence type="ECO:0000313" key="2">
    <source>
        <dbReference type="EMBL" id="MED6210779.1"/>
    </source>
</evidence>
<accession>A0ABU6YNC6</accession>
<gene>
    <name evidence="2" type="ORF">PIB30_067310</name>
</gene>